<dbReference type="InterPro" id="IPR036890">
    <property type="entry name" value="HATPase_C_sf"/>
</dbReference>
<keyword evidence="4" id="KW-1133">Transmembrane helix</keyword>
<dbReference type="Pfam" id="PF02518">
    <property type="entry name" value="HATPase_c"/>
    <property type="match status" value="1"/>
</dbReference>
<evidence type="ECO:0000256" key="4">
    <source>
        <dbReference type="SAM" id="Phobius"/>
    </source>
</evidence>
<dbReference type="CDD" id="cd16917">
    <property type="entry name" value="HATPase_UhpB-NarQ-NarX-like"/>
    <property type="match status" value="1"/>
</dbReference>
<sequence length="372" mass="38809">MVEQMWRAVGVYRLISLVYAAVIIVRDHERYAHPNGGLAVLAVMAAWSALATAAYARVPARRPWIAGVDVAVAMALVLATRLVDTAARIDHGAGTLPLCWAAAPVLACAVAGGPWAGLTGAAVVSVADLLERQALPRNTFNGIVLLVIAGTVGGHVVRLVLRAEAALDRAARREAATAERQRIARDIHDSVLQVLALVSARGRELEGEAAELGRLAGEQETALRTLIALPPTPAPDGRLDVRTLLEPLAGDRVTVSCPAQEVLLPEAAARAVAAATGEALDNVRRHAGPDARAWVLLDDEGEAVAVSVRDDGAGFPAGRLEEAAAAGRLGVAQSIVGRIAELGGEADVTSAPGRGTEVELRVPRNEVEHHGR</sequence>
<organism evidence="8 9">
    <name type="scientific">Actinoallomurus spadix</name>
    <dbReference type="NCBI Taxonomy" id="79912"/>
    <lineage>
        <taxon>Bacteria</taxon>
        <taxon>Bacillati</taxon>
        <taxon>Actinomycetota</taxon>
        <taxon>Actinomycetes</taxon>
        <taxon>Streptosporangiales</taxon>
        <taxon>Thermomonosporaceae</taxon>
        <taxon>Actinoallomurus</taxon>
    </lineage>
</organism>
<dbReference type="InterPro" id="IPR011712">
    <property type="entry name" value="Sig_transdc_His_kin_sub3_dim/P"/>
</dbReference>
<keyword evidence="1" id="KW-0808">Transferase</keyword>
<dbReference type="Pfam" id="PF19354">
    <property type="entry name" value="DUF5931"/>
    <property type="match status" value="1"/>
</dbReference>
<feature type="transmembrane region" description="Helical" evidence="4">
    <location>
        <begin position="138"/>
        <end position="161"/>
    </location>
</feature>
<proteinExistence type="predicted"/>
<keyword evidence="4" id="KW-0812">Transmembrane</keyword>
<feature type="transmembrane region" description="Helical" evidence="4">
    <location>
        <begin position="6"/>
        <end position="25"/>
    </location>
</feature>
<keyword evidence="3" id="KW-0902">Two-component regulatory system</keyword>
<dbReference type="Proteomes" id="UP001501822">
    <property type="component" value="Unassembled WGS sequence"/>
</dbReference>
<gene>
    <name evidence="8" type="ORF">GCM10010151_73110</name>
</gene>
<feature type="transmembrane region" description="Helical" evidence="4">
    <location>
        <begin position="37"/>
        <end position="58"/>
    </location>
</feature>
<dbReference type="Gene3D" id="3.30.565.10">
    <property type="entry name" value="Histidine kinase-like ATPase, C-terminal domain"/>
    <property type="match status" value="1"/>
</dbReference>
<dbReference type="NCBIfam" id="NF047322">
    <property type="entry name" value="HK_morpho_MacS"/>
    <property type="match status" value="1"/>
</dbReference>
<dbReference type="EMBL" id="BAAABM010000073">
    <property type="protein sequence ID" value="GAA0372530.1"/>
    <property type="molecule type" value="Genomic_DNA"/>
</dbReference>
<comment type="caution">
    <text evidence="8">The sequence shown here is derived from an EMBL/GenBank/DDBJ whole genome shotgun (WGS) entry which is preliminary data.</text>
</comment>
<reference evidence="9" key="1">
    <citation type="journal article" date="2019" name="Int. J. Syst. Evol. Microbiol.">
        <title>The Global Catalogue of Microorganisms (GCM) 10K type strain sequencing project: providing services to taxonomists for standard genome sequencing and annotation.</title>
        <authorList>
            <consortium name="The Broad Institute Genomics Platform"/>
            <consortium name="The Broad Institute Genome Sequencing Center for Infectious Disease"/>
            <person name="Wu L."/>
            <person name="Ma J."/>
        </authorList>
    </citation>
    <scope>NUCLEOTIDE SEQUENCE [LARGE SCALE GENOMIC DNA]</scope>
    <source>
        <strain evidence="9">JCM 3146</strain>
    </source>
</reference>
<dbReference type="InterPro" id="IPR003594">
    <property type="entry name" value="HATPase_dom"/>
</dbReference>
<evidence type="ECO:0000256" key="1">
    <source>
        <dbReference type="ARBA" id="ARBA00022679"/>
    </source>
</evidence>
<evidence type="ECO:0000313" key="8">
    <source>
        <dbReference type="EMBL" id="GAA0372530.1"/>
    </source>
</evidence>
<dbReference type="Gene3D" id="1.20.5.1930">
    <property type="match status" value="1"/>
</dbReference>
<dbReference type="Pfam" id="PF07730">
    <property type="entry name" value="HisKA_3"/>
    <property type="match status" value="1"/>
</dbReference>
<accession>A0ABP3HJY6</accession>
<keyword evidence="2" id="KW-0418">Kinase</keyword>
<keyword evidence="4" id="KW-0472">Membrane</keyword>
<name>A0ABP3HJY6_9ACTN</name>
<feature type="domain" description="Signal transduction histidine kinase subgroup 3 dimerisation and phosphoacceptor" evidence="6">
    <location>
        <begin position="179"/>
        <end position="209"/>
    </location>
</feature>
<feature type="domain" description="DUF5931" evidence="7">
    <location>
        <begin position="4"/>
        <end position="167"/>
    </location>
</feature>
<evidence type="ECO:0000256" key="2">
    <source>
        <dbReference type="ARBA" id="ARBA00022777"/>
    </source>
</evidence>
<keyword evidence="9" id="KW-1185">Reference proteome</keyword>
<evidence type="ECO:0000313" key="9">
    <source>
        <dbReference type="Proteomes" id="UP001501822"/>
    </source>
</evidence>
<protein>
    <submittedName>
        <fullName evidence="8">DUF5931 domain-containing protein</fullName>
    </submittedName>
</protein>
<feature type="domain" description="Histidine kinase/HSP90-like ATPase" evidence="5">
    <location>
        <begin position="274"/>
        <end position="364"/>
    </location>
</feature>
<feature type="transmembrane region" description="Helical" evidence="4">
    <location>
        <begin position="95"/>
        <end position="118"/>
    </location>
</feature>
<dbReference type="PANTHER" id="PTHR24421">
    <property type="entry name" value="NITRATE/NITRITE SENSOR PROTEIN NARX-RELATED"/>
    <property type="match status" value="1"/>
</dbReference>
<evidence type="ECO:0000259" key="7">
    <source>
        <dbReference type="Pfam" id="PF19354"/>
    </source>
</evidence>
<dbReference type="PANTHER" id="PTHR24421:SF61">
    <property type="entry name" value="OXYGEN SENSOR HISTIDINE KINASE NREB"/>
    <property type="match status" value="1"/>
</dbReference>
<dbReference type="RefSeq" id="WP_252810487.1">
    <property type="nucleotide sequence ID" value="NZ_BAAABM010000073.1"/>
</dbReference>
<evidence type="ECO:0000256" key="3">
    <source>
        <dbReference type="ARBA" id="ARBA00023012"/>
    </source>
</evidence>
<dbReference type="InterPro" id="IPR050482">
    <property type="entry name" value="Sensor_HK_TwoCompSys"/>
</dbReference>
<feature type="transmembrane region" description="Helical" evidence="4">
    <location>
        <begin position="64"/>
        <end position="83"/>
    </location>
</feature>
<evidence type="ECO:0000259" key="6">
    <source>
        <dbReference type="Pfam" id="PF07730"/>
    </source>
</evidence>
<evidence type="ECO:0000259" key="5">
    <source>
        <dbReference type="Pfam" id="PF02518"/>
    </source>
</evidence>
<dbReference type="SUPFAM" id="SSF55874">
    <property type="entry name" value="ATPase domain of HSP90 chaperone/DNA topoisomerase II/histidine kinase"/>
    <property type="match status" value="1"/>
</dbReference>
<dbReference type="InterPro" id="IPR045975">
    <property type="entry name" value="DUF5931"/>
</dbReference>